<dbReference type="EMBL" id="GBXM01015205">
    <property type="protein sequence ID" value="JAH93372.1"/>
    <property type="molecule type" value="Transcribed_RNA"/>
</dbReference>
<dbReference type="AlphaFoldDB" id="A0A0E9WSM9"/>
<name>A0A0E9WSM9_ANGAN</name>
<reference evidence="1" key="2">
    <citation type="journal article" date="2015" name="Fish Shellfish Immunol.">
        <title>Early steps in the European eel (Anguilla anguilla)-Vibrio vulnificus interaction in the gills: Role of the RtxA13 toxin.</title>
        <authorList>
            <person name="Callol A."/>
            <person name="Pajuelo D."/>
            <person name="Ebbesson L."/>
            <person name="Teles M."/>
            <person name="MacKenzie S."/>
            <person name="Amaro C."/>
        </authorList>
    </citation>
    <scope>NUCLEOTIDE SEQUENCE</scope>
</reference>
<evidence type="ECO:0000313" key="1">
    <source>
        <dbReference type="EMBL" id="JAH93372.1"/>
    </source>
</evidence>
<organism evidence="1">
    <name type="scientific">Anguilla anguilla</name>
    <name type="common">European freshwater eel</name>
    <name type="synonym">Muraena anguilla</name>
    <dbReference type="NCBI Taxonomy" id="7936"/>
    <lineage>
        <taxon>Eukaryota</taxon>
        <taxon>Metazoa</taxon>
        <taxon>Chordata</taxon>
        <taxon>Craniata</taxon>
        <taxon>Vertebrata</taxon>
        <taxon>Euteleostomi</taxon>
        <taxon>Actinopterygii</taxon>
        <taxon>Neopterygii</taxon>
        <taxon>Teleostei</taxon>
        <taxon>Anguilliformes</taxon>
        <taxon>Anguillidae</taxon>
        <taxon>Anguilla</taxon>
    </lineage>
</organism>
<sequence length="74" mass="8639">MNITGSPHWQSFCLFCKKIRNKILSRNIRLKYLRFTFLQCTVNFPSIHKRFLNVSQNGFKAKGQFGIGYLDGLP</sequence>
<proteinExistence type="predicted"/>
<accession>A0A0E9WSM9</accession>
<reference evidence="1" key="1">
    <citation type="submission" date="2014-11" db="EMBL/GenBank/DDBJ databases">
        <authorList>
            <person name="Amaro Gonzalez C."/>
        </authorList>
    </citation>
    <scope>NUCLEOTIDE SEQUENCE</scope>
</reference>
<protein>
    <submittedName>
        <fullName evidence="1">Uncharacterized protein</fullName>
    </submittedName>
</protein>